<accession>A0A2J6WEP1</accession>
<dbReference type="PANTHER" id="PTHR46663:SF3">
    <property type="entry name" value="SLL0267 PROTEIN"/>
    <property type="match status" value="1"/>
</dbReference>
<dbReference type="PROSITE" id="PS50112">
    <property type="entry name" value="PAS"/>
    <property type="match status" value="1"/>
</dbReference>
<sequence>MKCKISYNEIRKNFTKENSVDISSFAVFVFKRKVKTLRGFLNGVLKEEKNFFKILSLKRCETLKDLVLQNDFLLRALKAYAVLGRQITFPIKFGEKEYVLEISEYSYKPFSIIFRLIERDIITIFRETNYNLPVATVLLDNDSKILDANPQFERLFGFKREEIIGKNLNELIVPKDEIQDGFNLDKIAKKTGYIRVERERLNKYGKKIPVLVSGAPFKISGDTIGIIGVYEDIRDIKKIQQALYYQATHDILTSLPNRYLLEDRFNIEKARADRSGSKVALFFIDINRFKDINDTYGHEIGDRVIKFVADKLVKSVRKTDSVVRFGGDEFVIVFDEVKQIEDIVSIALKVVNAFSEPFEIDGLSIDVGINVGIAVYPDDGTTLEELLRKGDIAMYNAKAVGTNNFMFYSKEIEEKRLKVISDLKARDIMFRLVFDKSPLPQMIVDDEFKVLRVNEAFVDIFNIDLRKIYAKKLEEIEGLKQVANYLENSHNSEVFIEGVKFQDKEYNLKCSIVSLKISEIKYHLIVIKEVMLSGSK</sequence>
<dbReference type="CDD" id="cd00130">
    <property type="entry name" value="PAS"/>
    <property type="match status" value="1"/>
</dbReference>
<dbReference type="EMBL" id="PNIL01000039">
    <property type="protein sequence ID" value="PMP67659.1"/>
    <property type="molecule type" value="Genomic_DNA"/>
</dbReference>
<protein>
    <recommendedName>
        <fullName evidence="5">Diguanylate cyclase</fullName>
    </recommendedName>
</protein>
<dbReference type="InterPro" id="IPR000014">
    <property type="entry name" value="PAS"/>
</dbReference>
<dbReference type="Proteomes" id="UP000237040">
    <property type="component" value="Unassembled WGS sequence"/>
</dbReference>
<dbReference type="SUPFAM" id="SSF55073">
    <property type="entry name" value="Nucleotide cyclase"/>
    <property type="match status" value="1"/>
</dbReference>
<reference evidence="3 4" key="1">
    <citation type="submission" date="2018-01" db="EMBL/GenBank/DDBJ databases">
        <title>Metagenomic assembled genomes from two thermal pools in the Uzon Caldera, Kamchatka, Russia.</title>
        <authorList>
            <person name="Wilkins L."/>
            <person name="Ettinger C."/>
        </authorList>
    </citation>
    <scope>NUCLEOTIDE SEQUENCE [LARGE SCALE GENOMIC DNA]</scope>
    <source>
        <strain evidence="3">ZAV-07</strain>
    </source>
</reference>
<dbReference type="CDD" id="cd01949">
    <property type="entry name" value="GGDEF"/>
    <property type="match status" value="1"/>
</dbReference>
<feature type="domain" description="GGDEF" evidence="2">
    <location>
        <begin position="277"/>
        <end position="410"/>
    </location>
</feature>
<name>A0A2J6WEP1_9BACT</name>
<gene>
    <name evidence="3" type="ORF">C0189_02670</name>
</gene>
<dbReference type="NCBIfam" id="TIGR00254">
    <property type="entry name" value="GGDEF"/>
    <property type="match status" value="1"/>
</dbReference>
<dbReference type="Pfam" id="PF13188">
    <property type="entry name" value="PAS_8"/>
    <property type="match status" value="1"/>
</dbReference>
<dbReference type="Pfam" id="PF00990">
    <property type="entry name" value="GGDEF"/>
    <property type="match status" value="1"/>
</dbReference>
<dbReference type="InterPro" id="IPR000160">
    <property type="entry name" value="GGDEF_dom"/>
</dbReference>
<dbReference type="Gene3D" id="3.30.70.270">
    <property type="match status" value="1"/>
</dbReference>
<dbReference type="InterPro" id="IPR043128">
    <property type="entry name" value="Rev_trsase/Diguanyl_cyclase"/>
</dbReference>
<organism evidence="3 4">
    <name type="scientific">Caldisericum exile</name>
    <dbReference type="NCBI Taxonomy" id="693075"/>
    <lineage>
        <taxon>Bacteria</taxon>
        <taxon>Pseudomonadati</taxon>
        <taxon>Caldisericota/Cryosericota group</taxon>
        <taxon>Caldisericota</taxon>
        <taxon>Caldisericia</taxon>
        <taxon>Caldisericales</taxon>
        <taxon>Caldisericaceae</taxon>
        <taxon>Caldisericum</taxon>
    </lineage>
</organism>
<dbReference type="NCBIfam" id="TIGR00229">
    <property type="entry name" value="sensory_box"/>
    <property type="match status" value="1"/>
</dbReference>
<dbReference type="PROSITE" id="PS50887">
    <property type="entry name" value="GGDEF"/>
    <property type="match status" value="1"/>
</dbReference>
<dbReference type="Gene3D" id="3.30.450.20">
    <property type="entry name" value="PAS domain"/>
    <property type="match status" value="1"/>
</dbReference>
<evidence type="ECO:0008006" key="5">
    <source>
        <dbReference type="Google" id="ProtNLM"/>
    </source>
</evidence>
<dbReference type="SUPFAM" id="SSF55785">
    <property type="entry name" value="PYP-like sensor domain (PAS domain)"/>
    <property type="match status" value="2"/>
</dbReference>
<dbReference type="SMART" id="SM00267">
    <property type="entry name" value="GGDEF"/>
    <property type="match status" value="1"/>
</dbReference>
<dbReference type="Pfam" id="PF13426">
    <property type="entry name" value="PAS_9"/>
    <property type="match status" value="1"/>
</dbReference>
<dbReference type="InterPro" id="IPR029787">
    <property type="entry name" value="Nucleotide_cyclase"/>
</dbReference>
<evidence type="ECO:0000313" key="3">
    <source>
        <dbReference type="EMBL" id="PMP67659.1"/>
    </source>
</evidence>
<dbReference type="InterPro" id="IPR052163">
    <property type="entry name" value="DGC-Regulatory_Protein"/>
</dbReference>
<evidence type="ECO:0000313" key="4">
    <source>
        <dbReference type="Proteomes" id="UP000237040"/>
    </source>
</evidence>
<proteinExistence type="predicted"/>
<dbReference type="AlphaFoldDB" id="A0A2J6WEP1"/>
<comment type="caution">
    <text evidence="3">The sequence shown here is derived from an EMBL/GenBank/DDBJ whole genome shotgun (WGS) entry which is preliminary data.</text>
</comment>
<feature type="domain" description="PAS" evidence="1">
    <location>
        <begin position="117"/>
        <end position="176"/>
    </location>
</feature>
<dbReference type="InterPro" id="IPR035965">
    <property type="entry name" value="PAS-like_dom_sf"/>
</dbReference>
<evidence type="ECO:0000259" key="1">
    <source>
        <dbReference type="PROSITE" id="PS50112"/>
    </source>
</evidence>
<evidence type="ECO:0000259" key="2">
    <source>
        <dbReference type="PROSITE" id="PS50887"/>
    </source>
</evidence>
<dbReference type="SMART" id="SM00091">
    <property type="entry name" value="PAS"/>
    <property type="match status" value="2"/>
</dbReference>
<dbReference type="PANTHER" id="PTHR46663">
    <property type="entry name" value="DIGUANYLATE CYCLASE DGCT-RELATED"/>
    <property type="match status" value="1"/>
</dbReference>